<evidence type="ECO:0000256" key="1">
    <source>
        <dbReference type="ARBA" id="ARBA00004651"/>
    </source>
</evidence>
<feature type="domain" description="Major facilitator superfamily (MFS) profile" evidence="8">
    <location>
        <begin position="1"/>
        <end position="212"/>
    </location>
</feature>
<feature type="transmembrane region" description="Helical" evidence="7">
    <location>
        <begin position="199"/>
        <end position="222"/>
    </location>
</feature>
<dbReference type="InterPro" id="IPR011701">
    <property type="entry name" value="MFS"/>
</dbReference>
<dbReference type="InterPro" id="IPR020846">
    <property type="entry name" value="MFS_dom"/>
</dbReference>
<evidence type="ECO:0000256" key="6">
    <source>
        <dbReference type="SAM" id="MobiDB-lite"/>
    </source>
</evidence>
<dbReference type="SUPFAM" id="SSF103473">
    <property type="entry name" value="MFS general substrate transporter"/>
    <property type="match status" value="1"/>
</dbReference>
<feature type="transmembrane region" description="Helical" evidence="7">
    <location>
        <begin position="36"/>
        <end position="57"/>
    </location>
</feature>
<keyword evidence="10" id="KW-1185">Reference proteome</keyword>
<keyword evidence="5 7" id="KW-0472">Membrane</keyword>
<feature type="transmembrane region" description="Helical" evidence="7">
    <location>
        <begin position="7"/>
        <end position="30"/>
    </location>
</feature>
<evidence type="ECO:0000259" key="8">
    <source>
        <dbReference type="PROSITE" id="PS50850"/>
    </source>
</evidence>
<proteinExistence type="predicted"/>
<dbReference type="Proteomes" id="UP000763557">
    <property type="component" value="Unassembled WGS sequence"/>
</dbReference>
<feature type="transmembrane region" description="Helical" evidence="7">
    <location>
        <begin position="69"/>
        <end position="87"/>
    </location>
</feature>
<accession>A0ABX2FHZ6</accession>
<evidence type="ECO:0000313" key="9">
    <source>
        <dbReference type="EMBL" id="NRN70411.1"/>
    </source>
</evidence>
<dbReference type="Gene3D" id="1.20.1250.20">
    <property type="entry name" value="MFS general substrate transporter like domains"/>
    <property type="match status" value="1"/>
</dbReference>
<keyword evidence="2" id="KW-0813">Transport</keyword>
<evidence type="ECO:0000256" key="4">
    <source>
        <dbReference type="ARBA" id="ARBA00022989"/>
    </source>
</evidence>
<evidence type="ECO:0000256" key="2">
    <source>
        <dbReference type="ARBA" id="ARBA00022448"/>
    </source>
</evidence>
<dbReference type="EMBL" id="JAAATY010000038">
    <property type="protein sequence ID" value="NRN70411.1"/>
    <property type="molecule type" value="Genomic_DNA"/>
</dbReference>
<feature type="transmembrane region" description="Helical" evidence="7">
    <location>
        <begin position="93"/>
        <end position="112"/>
    </location>
</feature>
<dbReference type="PANTHER" id="PTHR42718:SF9">
    <property type="entry name" value="MAJOR FACILITATOR SUPERFAMILY MULTIDRUG TRANSPORTER MFSC"/>
    <property type="match status" value="1"/>
</dbReference>
<feature type="compositionally biased region" description="Basic and acidic residues" evidence="6">
    <location>
        <begin position="242"/>
        <end position="269"/>
    </location>
</feature>
<dbReference type="Pfam" id="PF07690">
    <property type="entry name" value="MFS_1"/>
    <property type="match status" value="1"/>
</dbReference>
<gene>
    <name evidence="9" type="ORF">GC106_76760</name>
</gene>
<protein>
    <recommendedName>
        <fullName evidence="8">Major facilitator superfamily (MFS) profile domain-containing protein</fullName>
    </recommendedName>
</protein>
<name>A0ABX2FHZ6_9PSEU</name>
<feature type="region of interest" description="Disordered" evidence="6">
    <location>
        <begin position="222"/>
        <end position="269"/>
    </location>
</feature>
<comment type="subcellular location">
    <subcellularLocation>
        <location evidence="1">Cell membrane</location>
        <topology evidence="1">Multi-pass membrane protein</topology>
    </subcellularLocation>
</comment>
<comment type="caution">
    <text evidence="9">The sequence shown here is derived from an EMBL/GenBank/DDBJ whole genome shotgun (WGS) entry which is preliminary data.</text>
</comment>
<organism evidence="9 10">
    <name type="scientific">Kibdelosporangium persicum</name>
    <dbReference type="NCBI Taxonomy" id="2698649"/>
    <lineage>
        <taxon>Bacteria</taxon>
        <taxon>Bacillati</taxon>
        <taxon>Actinomycetota</taxon>
        <taxon>Actinomycetes</taxon>
        <taxon>Pseudonocardiales</taxon>
        <taxon>Pseudonocardiaceae</taxon>
        <taxon>Kibdelosporangium</taxon>
    </lineage>
</organism>
<evidence type="ECO:0000256" key="7">
    <source>
        <dbReference type="SAM" id="Phobius"/>
    </source>
</evidence>
<evidence type="ECO:0000256" key="5">
    <source>
        <dbReference type="ARBA" id="ARBA00023136"/>
    </source>
</evidence>
<dbReference type="PANTHER" id="PTHR42718">
    <property type="entry name" value="MAJOR FACILITATOR SUPERFAMILY MULTIDRUG TRANSPORTER MFSC"/>
    <property type="match status" value="1"/>
</dbReference>
<evidence type="ECO:0000256" key="3">
    <source>
        <dbReference type="ARBA" id="ARBA00022692"/>
    </source>
</evidence>
<dbReference type="PROSITE" id="PS50850">
    <property type="entry name" value="MFS"/>
    <property type="match status" value="1"/>
</dbReference>
<evidence type="ECO:0000313" key="10">
    <source>
        <dbReference type="Proteomes" id="UP000763557"/>
    </source>
</evidence>
<sequence length="269" mass="27559">MNGRYDVVVVGGVPLAWGAALMVVPTYFMLVRGENALVAGLMVAPQGAGALLTMPVAGRFVDRVGPRKVVVPGLVLISASFPLLTQVGAHTPYWMLLMALFVTGLGIGMTMMPINSAAPQTLPPSLASRASTVLNIVLQTAGAIGAAVVSIILAGLLADRFGVPTDEGQLTATAALADPAPHEAAAVASWGKFASTFTWTLLVVLLLPAAGGLPAQAAGVAARPGLRRRRARPAVDGPGAHCNRDVHGEQGCDDQHDGRCVGAGRRAEP</sequence>
<dbReference type="InterPro" id="IPR036259">
    <property type="entry name" value="MFS_trans_sf"/>
</dbReference>
<keyword evidence="3 7" id="KW-0812">Transmembrane</keyword>
<keyword evidence="4 7" id="KW-1133">Transmembrane helix</keyword>
<feature type="transmembrane region" description="Helical" evidence="7">
    <location>
        <begin position="133"/>
        <end position="158"/>
    </location>
</feature>
<reference evidence="9 10" key="1">
    <citation type="submission" date="2020-01" db="EMBL/GenBank/DDBJ databases">
        <title>Kibdelosporangium persica a novel Actinomycetes from a hot desert in Iran.</title>
        <authorList>
            <person name="Safaei N."/>
            <person name="Zaburannyi N."/>
            <person name="Mueller R."/>
            <person name="Wink J."/>
        </authorList>
    </citation>
    <scope>NUCLEOTIDE SEQUENCE [LARGE SCALE GENOMIC DNA]</scope>
    <source>
        <strain evidence="9 10">4NS15</strain>
    </source>
</reference>